<reference evidence="2 3" key="1">
    <citation type="submission" date="2019-10" db="EMBL/GenBank/DDBJ databases">
        <title>Halotolerant bacteria associated to Saharan-endemic halophytes Stipa tenacissima L. and Atriplex halimus L mitigate salt stress and promote growth of tomato plants.</title>
        <authorList>
            <person name="Dif G."/>
        </authorList>
    </citation>
    <scope>NUCLEOTIDE SEQUENCE [LARGE SCALE GENOMIC DNA]</scope>
    <source>
        <strain evidence="2 3">IS26</strain>
    </source>
</reference>
<dbReference type="Proteomes" id="UP000449004">
    <property type="component" value="Unassembled WGS sequence"/>
</dbReference>
<dbReference type="EMBL" id="WELC01000001">
    <property type="protein sequence ID" value="KAB7633053.1"/>
    <property type="molecule type" value="Genomic_DNA"/>
</dbReference>
<evidence type="ECO:0000313" key="3">
    <source>
        <dbReference type="Proteomes" id="UP000449004"/>
    </source>
</evidence>
<name>A0A7V8CFL9_9GAMM</name>
<sequence>MMRSPALLLSLVCLTGVAQAAPASDTQVQAVMQKLSMGTLGTDMAKLMIDNVPALKALPETDRQCAHAPIQNLLDAQFRHSVITGLGNDGDQVIAEWSRFLGTPGGKSLSSAFAGANPATMAEKANVNLSEKDRAEVTAFLASPAYTRFIATFDTESELPDDIGVRLAKGLQDQCRIALNPDDIS</sequence>
<organism evidence="2 3">
    <name type="scientific">Stenotrophomonas rhizophila</name>
    <dbReference type="NCBI Taxonomy" id="216778"/>
    <lineage>
        <taxon>Bacteria</taxon>
        <taxon>Pseudomonadati</taxon>
        <taxon>Pseudomonadota</taxon>
        <taxon>Gammaproteobacteria</taxon>
        <taxon>Lysobacterales</taxon>
        <taxon>Lysobacteraceae</taxon>
        <taxon>Stenotrophomonas</taxon>
    </lineage>
</organism>
<dbReference type="RefSeq" id="WP_152150721.1">
    <property type="nucleotide sequence ID" value="NZ_WELC01000001.1"/>
</dbReference>
<evidence type="ECO:0008006" key="4">
    <source>
        <dbReference type="Google" id="ProtNLM"/>
    </source>
</evidence>
<feature type="signal peptide" evidence="1">
    <location>
        <begin position="1"/>
        <end position="20"/>
    </location>
</feature>
<keyword evidence="1" id="KW-0732">Signal</keyword>
<feature type="chain" id="PRO_5031511571" description="DUF2059 domain-containing protein" evidence="1">
    <location>
        <begin position="21"/>
        <end position="185"/>
    </location>
</feature>
<protein>
    <recommendedName>
        <fullName evidence="4">DUF2059 domain-containing protein</fullName>
    </recommendedName>
</protein>
<proteinExistence type="predicted"/>
<accession>A0A7V8CFL9</accession>
<evidence type="ECO:0000313" key="2">
    <source>
        <dbReference type="EMBL" id="KAB7633053.1"/>
    </source>
</evidence>
<gene>
    <name evidence="2" type="ORF">F9K92_00645</name>
</gene>
<comment type="caution">
    <text evidence="2">The sequence shown here is derived from an EMBL/GenBank/DDBJ whole genome shotgun (WGS) entry which is preliminary data.</text>
</comment>
<dbReference type="AlphaFoldDB" id="A0A7V8CFL9"/>
<evidence type="ECO:0000256" key="1">
    <source>
        <dbReference type="SAM" id="SignalP"/>
    </source>
</evidence>